<dbReference type="InterPro" id="IPR019522">
    <property type="entry name" value="PIK3R5/6"/>
</dbReference>
<dbReference type="PANTHER" id="PTHR15593:SF1">
    <property type="entry name" value="PHOSPHOINOSITIDE 3-KINASE REGULATORY SUBUNIT 6"/>
    <property type="match status" value="1"/>
</dbReference>
<accession>A0A8C4I6K7</accession>
<feature type="region of interest" description="Disordered" evidence="1">
    <location>
        <begin position="331"/>
        <end position="369"/>
    </location>
</feature>
<dbReference type="RefSeq" id="XP_051244353.1">
    <property type="nucleotide sequence ID" value="XM_051388393.1"/>
</dbReference>
<dbReference type="AlphaFoldDB" id="A0A8C4I6K7"/>
<reference evidence="2" key="1">
    <citation type="submission" date="2025-08" db="UniProtKB">
        <authorList>
            <consortium name="Ensembl"/>
        </authorList>
    </citation>
    <scope>IDENTIFICATION</scope>
</reference>
<proteinExistence type="predicted"/>
<dbReference type="PANTHER" id="PTHR15593">
    <property type="entry name" value="PHOSPHATIDYLINOSITOL 3-KINASE REGULATORY SUBUNIT"/>
    <property type="match status" value="1"/>
</dbReference>
<keyword evidence="3" id="KW-1185">Reference proteome</keyword>
<dbReference type="GO" id="GO:0007186">
    <property type="term" value="P:G protein-coupled receptor signaling pathway"/>
    <property type="evidence" value="ECO:0007669"/>
    <property type="project" value="TreeGrafter"/>
</dbReference>
<sequence>MVDPTAAVVLPSVESSLHSNVQTLLKEMNSQSAPQKGRLRWSLHKKLEGDPSRSDSLIRELVKELEKKLKGVSQMNKRQSYMHVIPVLHTLYYVVIQSGAMIPTSLYQVVYECLIKLLILPLPYSAVALSTLRSIKVEMITPGSLYQMRVIAEQNLKNEHFTLQEKVFVLADPAVFSVRLEATIRAYLEVSSSLRNTPAMEKNVVLRVLQTALGTMNGQSSRLAQSLDALEDHMIEKYFQEVVLAVEQSIKHGAGGHANYLSKLQDIYRDILTASKEEITKLDHGTVCGPAMPFPEINFLMWKYEEDLWNLLTDFALGCCPNSGVDGKVKNKRHSVESEYSGTETDLKESDFDDGEQTPVRNPGPAFNRRNAFKNIKPADKLSLMREKIEAFPGSFPVLKEDRRRHTARVVVMGDDRVLGRLSRAYHSIREKESKCLILTKKLNLQLYYIPVTDVEPSLSLPDSPRQKEGRRSLASLLGTVDPWYNSNINSLEAEISKLARMHSNHSEPSQNLFLLDTLCYYLRCGTQPVNLPIYSVKMTCSSCDVTSVVEDVFVSHLEADIPEFRHLKEKSSKEPSARRKKSTVEVLGAVISVSYTKTSLSKREVVNGEAPMTYGVVITSEPATVTSGEDYLSVRFDSVNPGYNTTIQTRNISIKTFEHRTLSVCLDKDSCRTYTDVQRIEISPCLDPGCNIRSRSGVSSKQELPLSKYLNKVLSLPINTFTGVNL</sequence>
<dbReference type="Ensembl" id="ENSDLAT00005055259.2">
    <property type="protein sequence ID" value="ENSDLAP00005051908.2"/>
    <property type="gene ID" value="ENSDLAG00005022477.2"/>
</dbReference>
<reference evidence="2" key="2">
    <citation type="submission" date="2025-09" db="UniProtKB">
        <authorList>
            <consortium name="Ensembl"/>
        </authorList>
    </citation>
    <scope>IDENTIFICATION</scope>
</reference>
<evidence type="ECO:0000313" key="3">
    <source>
        <dbReference type="Proteomes" id="UP000694389"/>
    </source>
</evidence>
<organism evidence="2 3">
    <name type="scientific">Dicentrarchus labrax</name>
    <name type="common">European seabass</name>
    <name type="synonym">Morone labrax</name>
    <dbReference type="NCBI Taxonomy" id="13489"/>
    <lineage>
        <taxon>Eukaryota</taxon>
        <taxon>Metazoa</taxon>
        <taxon>Chordata</taxon>
        <taxon>Craniata</taxon>
        <taxon>Vertebrata</taxon>
        <taxon>Euteleostomi</taxon>
        <taxon>Actinopterygii</taxon>
        <taxon>Neopterygii</taxon>
        <taxon>Teleostei</taxon>
        <taxon>Neoteleostei</taxon>
        <taxon>Acanthomorphata</taxon>
        <taxon>Eupercaria</taxon>
        <taxon>Moronidae</taxon>
        <taxon>Dicentrarchus</taxon>
    </lineage>
</organism>
<dbReference type="RefSeq" id="XP_051244355.1">
    <property type="nucleotide sequence ID" value="XM_051388395.1"/>
</dbReference>
<evidence type="ECO:0000313" key="2">
    <source>
        <dbReference type="Ensembl" id="ENSDLAP00005051908.2"/>
    </source>
</evidence>
<dbReference type="GeneID" id="127356561"/>
<dbReference type="Proteomes" id="UP000694389">
    <property type="component" value="Unassembled WGS sequence"/>
</dbReference>
<dbReference type="GeneTree" id="ENSGT00530000063753"/>
<name>A0A8C4I6K7_DICLA</name>
<dbReference type="GO" id="GO:0046935">
    <property type="term" value="F:1-phosphatidylinositol-3-kinase regulator activity"/>
    <property type="evidence" value="ECO:0007669"/>
    <property type="project" value="InterPro"/>
</dbReference>
<protein>
    <submittedName>
        <fullName evidence="2">Phosphoinositide-3-kinase, regulatory subunit 6b</fullName>
    </submittedName>
</protein>
<evidence type="ECO:0000256" key="1">
    <source>
        <dbReference type="SAM" id="MobiDB-lite"/>
    </source>
</evidence>
<dbReference type="OMA" id="KCCTEIR"/>
<gene>
    <name evidence="2" type="primary">LOC127356561</name>
</gene>
<dbReference type="OrthoDB" id="8781591at2759"/>
<dbReference type="Pfam" id="PF10486">
    <property type="entry name" value="PI3K_1B_p101"/>
    <property type="match status" value="3"/>
</dbReference>
<dbReference type="GO" id="GO:0005944">
    <property type="term" value="C:phosphatidylinositol 3-kinase complex, class IB"/>
    <property type="evidence" value="ECO:0007669"/>
    <property type="project" value="InterPro"/>
</dbReference>
<dbReference type="RefSeq" id="XP_051244354.1">
    <property type="nucleotide sequence ID" value="XM_051388394.1"/>
</dbReference>